<evidence type="ECO:0000259" key="4">
    <source>
        <dbReference type="PROSITE" id="PS50010"/>
    </source>
</evidence>
<organism evidence="5 6">
    <name type="scientific">Fasciola hepatica</name>
    <name type="common">Liver fluke</name>
    <dbReference type="NCBI Taxonomy" id="6192"/>
    <lineage>
        <taxon>Eukaryota</taxon>
        <taxon>Metazoa</taxon>
        <taxon>Spiralia</taxon>
        <taxon>Lophotrochozoa</taxon>
        <taxon>Platyhelminthes</taxon>
        <taxon>Trematoda</taxon>
        <taxon>Digenea</taxon>
        <taxon>Plagiorchiida</taxon>
        <taxon>Echinostomata</taxon>
        <taxon>Echinostomatoidea</taxon>
        <taxon>Fasciolidae</taxon>
        <taxon>Fasciola</taxon>
    </lineage>
</organism>
<dbReference type="InterPro" id="IPR001849">
    <property type="entry name" value="PH_domain"/>
</dbReference>
<dbReference type="SMART" id="SM00325">
    <property type="entry name" value="RhoGEF"/>
    <property type="match status" value="1"/>
</dbReference>
<dbReference type="SUPFAM" id="SSF48065">
    <property type="entry name" value="DBL homology domain (DH-domain)"/>
    <property type="match status" value="1"/>
</dbReference>
<dbReference type="Gene3D" id="1.20.900.10">
    <property type="entry name" value="Dbl homology (DH) domain"/>
    <property type="match status" value="1"/>
</dbReference>
<keyword evidence="1" id="KW-0344">Guanine-nucleotide releasing factor</keyword>
<dbReference type="GO" id="GO:0019898">
    <property type="term" value="C:extrinsic component of membrane"/>
    <property type="evidence" value="ECO:0007669"/>
    <property type="project" value="TreeGrafter"/>
</dbReference>
<dbReference type="Pfam" id="PF22697">
    <property type="entry name" value="SOS1_NGEF_PH"/>
    <property type="match status" value="1"/>
</dbReference>
<feature type="compositionally biased region" description="Low complexity" evidence="2">
    <location>
        <begin position="1042"/>
        <end position="1080"/>
    </location>
</feature>
<dbReference type="InterPro" id="IPR035899">
    <property type="entry name" value="DBL_dom_sf"/>
</dbReference>
<dbReference type="Proteomes" id="UP000230066">
    <property type="component" value="Unassembled WGS sequence"/>
</dbReference>
<gene>
    <name evidence="5" type="ORF">D915_002124</name>
</gene>
<feature type="compositionally biased region" description="Polar residues" evidence="2">
    <location>
        <begin position="1654"/>
        <end position="1664"/>
    </location>
</feature>
<dbReference type="InterPro" id="IPR047054">
    <property type="entry name" value="Kalirin_TRIO_PH_1"/>
</dbReference>
<dbReference type="SMART" id="SM00233">
    <property type="entry name" value="PH"/>
    <property type="match status" value="2"/>
</dbReference>
<dbReference type="CDD" id="cd00176">
    <property type="entry name" value="SPEC"/>
    <property type="match status" value="2"/>
</dbReference>
<dbReference type="InterPro" id="IPR018159">
    <property type="entry name" value="Spectrin/alpha-actinin"/>
</dbReference>
<sequence length="2071" mass="227421">MVPLVRQTVAKLYEYRAHLQQKWETGRSRLEQIYQLRIFDEDAERMANWLGQQRHLFLTEYLDIGQNASHAADLLAEHRQFVSSCTIAFEQVARLNGVAGILADVGHFASQQILKKAGQLEHEWKSFAAALEDRSRVLCLSASFHSRAQSFLANCQHRESAMRQVTGSTVNELNQALLTLQNYWQETQSSHEEVCADGRALTDHLSAPVPTGSHTSLTAAVDYSQGRKHCTDLVHEIWAWYKRLERVYTERKTRLTSRLSLLMFKEDVGQVLAWLSEHGEPFLHRQTAVGKSIQRAEQLYNTHMQFEQVAAKTLTNAEKLISVADELAAQADDPEEILQKASELQRRISAFTRAVESRRETVDLGCGFYSHTIEVLAWLHGVRKSHNPSEHLPATIEGMEDELTNFRRERTMIEEGADRVASEGEALTVRLKDSEEVAHIRSVLAQVANGRTTVSALLTERQVRLDLCLQLRLFEADVHSALDCLRHGVPHLVITGRGTSDTSSLGNSSTGTSTNLLLPPSSSTTPTGLQPSSATGSVTNASSTLTITTPPWLADPRQAPDMTALEEISNACLAVLPTAEEVLNKGGELARAFDSVGVNFPAGGPGSSDSGVGDSVETAVERVHRLINELAEAVTAVDELNERISGELDWRRLQLQSRQVLHWIEQCEDILRETAVIPATLAEATALQAEHEKFQPVLTDAHPQAVQCAARASYLLQQATQASTPTSSSGTPEHPHLKDYQSVAEAVANRWQSLVYAAADRHKLLLAATNWYKTSDQVTSVLWSLEKEYHREEDWCQSEKATLGGDTAAYLNQLSVKHAEQKEAFLKACMLARRTSDGFSRYLHRQPASTTGRAEVEERMRTAMSVLMAKEQAVLEAWAVRRRRLDDCIYFINIKRLVEELLTRVHNQSQHFSSPSKGPVTLTASSQLTSSLIQEVNRACESLESMIAASMPLSPGHTIQLKALLSRLQATLPNATPSPSELAPIKPPQFTGSTTVTSSGNEATRLSSDLSKPGVTNVTSRLEIPAPRGKLLPHPEADTDRTSVSSTSSSGAGSTSTSASDVFLVSPSAGGPAATAGPTPEQRRMIRRRENLLRELIQTERTYVQALEQCLETYRKGLMTPPKALESILPLGLVGKTDVVFGNMQDIFEFHKQTFEPELGKYTESGDFLPEDVGHCFVVHSDRLAELYVAYCVNNTESTRLMIDHGHTYFQALQHHLNLIEPLQSYLIKPVQRVTKYQLLLRELRDCCDPASVAELNEGLEAMLDVPKRANDALHLSMLQGLTDDLQISTLGDVILQDQFTVWEPKQLIKKSRERRVFLFDNCLILAKEAPSQAGEHKAKYYYKSRLLLAECNITEHIEGDQCKFALWTGRVPPIHEYRLVLKAASLELKQTWVRALREVMRERMFSVQSLYQHHQPNLAHGKPGILSEEAELLDTYYILENYQATKDYELSVSAHQIVQLLHRCDSPRRPDTNHAQTDPVDGQSTLSKQTAKLDPNAPGEWALIRVLVHGPTNTGSNNNNNNTLQSPIKEGFIPSRLIGAPSGRPRRRPPNVQTGSSRRPSAAVRKWLPVGETRRAGPTHPGKRGSKVDLTQSQVVTTTPSDRVTPTTPPSTTELGAILDNVSEESIEVELPPPMSELQVLSAPVSEPEPDNTEPNSTSSQSEGLEVIDSGSGGRRIRRESEKSGGTTTITGTEPMDSGTSIAGPSTGPGDWDERTSERSSKPQHRLAVVAEVVGDGRTSVDPPGADRRRNVPTLIGLPVGANLAGLGELRLHGGLSVAAKLVAGTCRFTPLHHQPTSTAGPDEEMLRCVLDEGAELHFVNRYLFLYDQALVIADAAVELVTPGFDGDHRPEENGRGQLQCHFRHALPISQISILEDVGVPGSKPTGDQLLWFCLSERARNFSSPFDTTTISTGTTQTIPGMASGTSQSYLCYVVAPRSPDTRARWLTELSAMVMEARRLSQAYLSADTSGQSSLLEGSSPNGNGAVSGLVIPSKMSSVTAAALYPSGIFFDPALLELPKIGRIQPNALGSSSPGRSKLSCSGASVEPVVASMLDSLHLTANHTSTTTSV</sequence>
<dbReference type="CDD" id="cd13240">
    <property type="entry name" value="PH1_Kalirin_Trio_like"/>
    <property type="match status" value="1"/>
</dbReference>
<dbReference type="PROSITE" id="PS50003">
    <property type="entry name" value="PH_DOMAIN"/>
    <property type="match status" value="1"/>
</dbReference>
<protein>
    <submittedName>
        <fullName evidence="5">Kalirin</fullName>
    </submittedName>
</protein>
<accession>A0A4E0RHL8</accession>
<feature type="region of interest" description="Disordered" evidence="2">
    <location>
        <begin position="1512"/>
        <end position="1615"/>
    </location>
</feature>
<feature type="domain" description="PH" evidence="3">
    <location>
        <begin position="1287"/>
        <end position="1402"/>
    </location>
</feature>
<dbReference type="Pfam" id="PF00621">
    <property type="entry name" value="RhoGEF"/>
    <property type="match status" value="1"/>
</dbReference>
<dbReference type="SUPFAM" id="SSF50729">
    <property type="entry name" value="PH domain-like"/>
    <property type="match status" value="1"/>
</dbReference>
<dbReference type="InterPro" id="IPR051336">
    <property type="entry name" value="RhoGEF_Guanine_NuclExch_SF"/>
</dbReference>
<keyword evidence="6" id="KW-1185">Reference proteome</keyword>
<dbReference type="InterPro" id="IPR011993">
    <property type="entry name" value="PH-like_dom_sf"/>
</dbReference>
<feature type="region of interest" description="Disordered" evidence="2">
    <location>
        <begin position="1642"/>
        <end position="1725"/>
    </location>
</feature>
<dbReference type="Gene3D" id="2.30.29.30">
    <property type="entry name" value="Pleckstrin-homology domain (PH domain)/Phosphotyrosine-binding domain (PTB)"/>
    <property type="match status" value="1"/>
</dbReference>
<comment type="caution">
    <text evidence="5">The sequence shown here is derived from an EMBL/GenBank/DDBJ whole genome shotgun (WGS) entry which is preliminary data.</text>
</comment>
<dbReference type="InterPro" id="IPR055251">
    <property type="entry name" value="SOS1_NGEF_PH"/>
</dbReference>
<dbReference type="PANTHER" id="PTHR22826:SF106">
    <property type="entry name" value="TRIO, ISOFORM A"/>
    <property type="match status" value="1"/>
</dbReference>
<evidence type="ECO:0000256" key="1">
    <source>
        <dbReference type="ARBA" id="ARBA00022658"/>
    </source>
</evidence>
<dbReference type="PANTHER" id="PTHR22826">
    <property type="entry name" value="RHO GUANINE EXCHANGE FACTOR-RELATED"/>
    <property type="match status" value="1"/>
</dbReference>
<feature type="compositionally biased region" description="Basic and acidic residues" evidence="2">
    <location>
        <begin position="1713"/>
        <end position="1722"/>
    </location>
</feature>
<name>A0A4E0RHL8_FASHE</name>
<feature type="region of interest" description="Disordered" evidence="2">
    <location>
        <begin position="497"/>
        <end position="554"/>
    </location>
</feature>
<feature type="domain" description="DH" evidence="4">
    <location>
        <begin position="1088"/>
        <end position="1273"/>
    </location>
</feature>
<dbReference type="GO" id="GO:0005085">
    <property type="term" value="F:guanyl-nucleotide exchange factor activity"/>
    <property type="evidence" value="ECO:0007669"/>
    <property type="project" value="UniProtKB-KW"/>
</dbReference>
<evidence type="ECO:0000259" key="3">
    <source>
        <dbReference type="PROSITE" id="PS50003"/>
    </source>
</evidence>
<feature type="region of interest" description="Disordered" evidence="2">
    <location>
        <begin position="975"/>
        <end position="1084"/>
    </location>
</feature>
<dbReference type="PROSITE" id="PS50010">
    <property type="entry name" value="DH_2"/>
    <property type="match status" value="1"/>
</dbReference>
<dbReference type="SMART" id="SM00150">
    <property type="entry name" value="SPEC"/>
    <property type="match status" value="4"/>
</dbReference>
<reference evidence="5" key="1">
    <citation type="submission" date="2019-03" db="EMBL/GenBank/DDBJ databases">
        <title>Improved annotation for the trematode Fasciola hepatica.</title>
        <authorList>
            <person name="Choi Y.-J."/>
            <person name="Martin J."/>
            <person name="Mitreva M."/>
        </authorList>
    </citation>
    <scope>NUCLEOTIDE SEQUENCE [LARGE SCALE GENOMIC DNA]</scope>
</reference>
<feature type="region of interest" description="Disordered" evidence="2">
    <location>
        <begin position="1466"/>
        <end position="1496"/>
    </location>
</feature>
<feature type="compositionally biased region" description="Low complexity" evidence="2">
    <location>
        <begin position="498"/>
        <end position="533"/>
    </location>
</feature>
<feature type="compositionally biased region" description="Polar residues" evidence="2">
    <location>
        <begin position="990"/>
        <end position="1020"/>
    </location>
</feature>
<dbReference type="CDD" id="cd00160">
    <property type="entry name" value="RhoGEF"/>
    <property type="match status" value="1"/>
</dbReference>
<dbReference type="Pfam" id="PF00435">
    <property type="entry name" value="Spectrin"/>
    <property type="match status" value="3"/>
</dbReference>
<dbReference type="GO" id="GO:0005737">
    <property type="term" value="C:cytoplasm"/>
    <property type="evidence" value="ECO:0007669"/>
    <property type="project" value="TreeGrafter"/>
</dbReference>
<evidence type="ECO:0000313" key="6">
    <source>
        <dbReference type="Proteomes" id="UP000230066"/>
    </source>
</evidence>
<dbReference type="InterPro" id="IPR000219">
    <property type="entry name" value="DH_dom"/>
</dbReference>
<evidence type="ECO:0000256" key="2">
    <source>
        <dbReference type="SAM" id="MobiDB-lite"/>
    </source>
</evidence>
<feature type="compositionally biased region" description="Low complexity" evidence="2">
    <location>
        <begin position="1596"/>
        <end position="1614"/>
    </location>
</feature>
<dbReference type="InterPro" id="IPR002017">
    <property type="entry name" value="Spectrin_repeat"/>
</dbReference>
<dbReference type="SUPFAM" id="SSF46966">
    <property type="entry name" value="Spectrin repeat"/>
    <property type="match status" value="3"/>
</dbReference>
<feature type="compositionally biased region" description="Polar residues" evidence="2">
    <location>
        <begin position="534"/>
        <end position="549"/>
    </location>
</feature>
<proteinExistence type="predicted"/>
<evidence type="ECO:0000313" key="5">
    <source>
        <dbReference type="EMBL" id="THD27083.1"/>
    </source>
</evidence>
<dbReference type="EMBL" id="JXXN02000533">
    <property type="protein sequence ID" value="THD27083.1"/>
    <property type="molecule type" value="Genomic_DNA"/>
</dbReference>
<feature type="compositionally biased region" description="Low complexity" evidence="2">
    <location>
        <begin position="1513"/>
        <end position="1524"/>
    </location>
</feature>
<dbReference type="Gene3D" id="1.20.58.60">
    <property type="match status" value="4"/>
</dbReference>
<feature type="compositionally biased region" description="Polar residues" evidence="2">
    <location>
        <begin position="1688"/>
        <end position="1705"/>
    </location>
</feature>